<comment type="caution">
    <text evidence="1">The sequence shown here is derived from an EMBL/GenBank/DDBJ whole genome shotgun (WGS) entry which is preliminary data.</text>
</comment>
<evidence type="ECO:0008006" key="3">
    <source>
        <dbReference type="Google" id="ProtNLM"/>
    </source>
</evidence>
<evidence type="ECO:0000313" key="2">
    <source>
        <dbReference type="Proteomes" id="UP001500840"/>
    </source>
</evidence>
<proteinExistence type="predicted"/>
<reference evidence="2" key="1">
    <citation type="journal article" date="2019" name="Int. J. Syst. Evol. Microbiol.">
        <title>The Global Catalogue of Microorganisms (GCM) 10K type strain sequencing project: providing services to taxonomists for standard genome sequencing and annotation.</title>
        <authorList>
            <consortium name="The Broad Institute Genomics Platform"/>
            <consortium name="The Broad Institute Genome Sequencing Center for Infectious Disease"/>
            <person name="Wu L."/>
            <person name="Ma J."/>
        </authorList>
    </citation>
    <scope>NUCLEOTIDE SEQUENCE [LARGE SCALE GENOMIC DNA]</scope>
    <source>
        <strain evidence="2">JCM 17759</strain>
    </source>
</reference>
<sequence length="348" mass="37225">MMPPTLYVCPFCPLHCDDVALEQPSGGNWMAKVQCGKAITAYAHALGDSQSARIADAAVATSLASEKAKAMFAGKDIIHVATAGTDLDTARRLNQLQNKNRIRVAIDDTVSAAAWRAAISREGTLSATLGDVRMHADVVWTIGDVENETPRWREQIAAETKQWINSQSLAAEPLAELFQTLRSNANGYDSDEPIAASIGSANYLAIILGRNAFVESEATATAEMLSKMLWYLNKTSRAIVLQWDTAATNRAVTAWQTNAPIDSVTQDSQAEIHIRLGSPSEGAKAATLQIGGIDRGPQFAELYLPAATLGIDREGVTIRGDGTVTLPLAAARPSADATPIERLEQILA</sequence>
<evidence type="ECO:0000313" key="1">
    <source>
        <dbReference type="EMBL" id="GAA4460021.1"/>
    </source>
</evidence>
<name>A0ABP8N6K5_9BACT</name>
<keyword evidence="2" id="KW-1185">Reference proteome</keyword>
<dbReference type="EMBL" id="BAABGA010000049">
    <property type="protein sequence ID" value="GAA4460021.1"/>
    <property type="molecule type" value="Genomic_DNA"/>
</dbReference>
<gene>
    <name evidence="1" type="ORF">GCM10023156_40400</name>
</gene>
<dbReference type="RefSeq" id="WP_345324963.1">
    <property type="nucleotide sequence ID" value="NZ_BAABGA010000049.1"/>
</dbReference>
<dbReference type="Proteomes" id="UP001500840">
    <property type="component" value="Unassembled WGS sequence"/>
</dbReference>
<accession>A0ABP8N6K5</accession>
<organism evidence="1 2">
    <name type="scientific">Novipirellula rosea</name>
    <dbReference type="NCBI Taxonomy" id="1031540"/>
    <lineage>
        <taxon>Bacteria</taxon>
        <taxon>Pseudomonadati</taxon>
        <taxon>Planctomycetota</taxon>
        <taxon>Planctomycetia</taxon>
        <taxon>Pirellulales</taxon>
        <taxon>Pirellulaceae</taxon>
        <taxon>Novipirellula</taxon>
    </lineage>
</organism>
<protein>
    <recommendedName>
        <fullName evidence="3">Formylmethanofuran dehydrogenase subunit B</fullName>
    </recommendedName>
</protein>